<evidence type="ECO:0000256" key="2">
    <source>
        <dbReference type="SAM" id="Phobius"/>
    </source>
</evidence>
<keyword evidence="2" id="KW-1133">Transmembrane helix</keyword>
<feature type="transmembrane region" description="Helical" evidence="2">
    <location>
        <begin position="23"/>
        <end position="43"/>
    </location>
</feature>
<feature type="domain" description="Polysaccharide biosynthesis protein CapD-like" evidence="3">
    <location>
        <begin position="300"/>
        <end position="578"/>
    </location>
</feature>
<dbReference type="SUPFAM" id="SSF51735">
    <property type="entry name" value="NAD(P)-binding Rossmann-fold domains"/>
    <property type="match status" value="1"/>
</dbReference>
<dbReference type="Proteomes" id="UP001164305">
    <property type="component" value="Chromosome"/>
</dbReference>
<feature type="transmembrane region" description="Helical" evidence="2">
    <location>
        <begin position="124"/>
        <end position="143"/>
    </location>
</feature>
<dbReference type="PANTHER" id="PTHR43318">
    <property type="entry name" value="UDP-N-ACETYLGLUCOSAMINE 4,6-DEHYDRATASE"/>
    <property type="match status" value="1"/>
</dbReference>
<evidence type="ECO:0000256" key="1">
    <source>
        <dbReference type="ARBA" id="ARBA00007430"/>
    </source>
</evidence>
<dbReference type="InterPro" id="IPR029063">
    <property type="entry name" value="SAM-dependent_MTases_sf"/>
</dbReference>
<sequence length="601" mass="65586">MATSLETVPTVAVSRRTRPFPPWLAVITDAAAWFATLLVLTVSRYLLADESSDVVWGHALENVSLVSLLAIALMITGGTLTGLYRRRYVVGSLDEARMLSFVAFGVWLLLTVVVLATLAIPRSVVLAIFPMALLLMGGVRLVFRRLIENRMGPGISAVPVLLYGAGELGHSVVRQMTVDPLSEFKPVGFIDDDPSKRGFVLNGLRVLGPGTDLAPIVEATGTEGIVICLNRVDSSFLRAVHDETDALGIRMLVFPSINEALTQKRTTSSLRDVSVDDLVGRHPAEIDLSSVAGYLSGKRVLVTGAGGSIGSELCRQIHKFGPSELYMLDRDESGLHSTQISIVGHGLLDTDDMILADIRDRDSLVAIFRDRRPDVVFHAAALKHLPMLEQYPHEAWKTNVLGTLNVLHAALDINVERFVNISTDKAADPTSVLGHSKRMAERLTAWAARQDNGSYVSVRFGNVLGSRGSMIPTFQAQIERGGPVTVTHPDVTRYFMTIPEACELVVQAGAIGQDGQVMILDMGEPVRILDVAQRMIEMSGKEVEVIFTGLRTGEKLHEDLFSTNEHVGTRVHPRISHARVPSADPEFICYELFDGARPQHV</sequence>
<accession>A0ABY6G3R4</accession>
<name>A0ABY6G3R4_9MICO</name>
<organism evidence="4 5">
    <name type="scientific">Brachybacterium huguangmaarense</name>
    <dbReference type="NCBI Taxonomy" id="1652028"/>
    <lineage>
        <taxon>Bacteria</taxon>
        <taxon>Bacillati</taxon>
        <taxon>Actinomycetota</taxon>
        <taxon>Actinomycetes</taxon>
        <taxon>Micrococcales</taxon>
        <taxon>Dermabacteraceae</taxon>
        <taxon>Brachybacterium</taxon>
    </lineage>
</organism>
<feature type="transmembrane region" description="Helical" evidence="2">
    <location>
        <begin position="96"/>
        <end position="118"/>
    </location>
</feature>
<keyword evidence="2" id="KW-0472">Membrane</keyword>
<keyword evidence="5" id="KW-1185">Reference proteome</keyword>
<dbReference type="Pfam" id="PF02719">
    <property type="entry name" value="Polysacc_synt_2"/>
    <property type="match status" value="1"/>
</dbReference>
<reference evidence="4" key="1">
    <citation type="submission" date="2022-10" db="EMBL/GenBank/DDBJ databases">
        <title>Whole-Genome Sequencing of Brachybacterium huguangmaarense BRM-3, Isolated from Betula schmidtii.</title>
        <authorList>
            <person name="Haam D."/>
        </authorList>
    </citation>
    <scope>NUCLEOTIDE SEQUENCE</scope>
    <source>
        <strain evidence="4">BRM-3</strain>
    </source>
</reference>
<dbReference type="EMBL" id="CP107020">
    <property type="protein sequence ID" value="UYG17266.1"/>
    <property type="molecule type" value="Genomic_DNA"/>
</dbReference>
<dbReference type="InterPro" id="IPR003869">
    <property type="entry name" value="Polysac_CapD-like"/>
</dbReference>
<keyword evidence="2" id="KW-0812">Transmembrane</keyword>
<gene>
    <name evidence="4" type="ORF">BRM3_02185</name>
</gene>
<protein>
    <submittedName>
        <fullName evidence="4">Polysaccharide biosynthesis protein</fullName>
    </submittedName>
</protein>
<evidence type="ECO:0000313" key="5">
    <source>
        <dbReference type="Proteomes" id="UP001164305"/>
    </source>
</evidence>
<proteinExistence type="inferred from homology"/>
<comment type="similarity">
    <text evidence="1">Belongs to the polysaccharide synthase family.</text>
</comment>
<dbReference type="Gene3D" id="3.40.50.720">
    <property type="entry name" value="NAD(P)-binding Rossmann-like Domain"/>
    <property type="match status" value="2"/>
</dbReference>
<dbReference type="InterPro" id="IPR051203">
    <property type="entry name" value="Polysaccharide_Synthase-Rel"/>
</dbReference>
<dbReference type="RefSeq" id="WP_263594475.1">
    <property type="nucleotide sequence ID" value="NZ_CP107020.1"/>
</dbReference>
<evidence type="ECO:0000313" key="4">
    <source>
        <dbReference type="EMBL" id="UYG17266.1"/>
    </source>
</evidence>
<dbReference type="CDD" id="cd05237">
    <property type="entry name" value="UDP_invert_4-6DH_SDR_e"/>
    <property type="match status" value="1"/>
</dbReference>
<dbReference type="SUPFAM" id="SSF53335">
    <property type="entry name" value="S-adenosyl-L-methionine-dependent methyltransferases"/>
    <property type="match status" value="1"/>
</dbReference>
<dbReference type="PANTHER" id="PTHR43318:SF1">
    <property type="entry name" value="POLYSACCHARIDE BIOSYNTHESIS PROTEIN EPSC-RELATED"/>
    <property type="match status" value="1"/>
</dbReference>
<feature type="transmembrane region" description="Helical" evidence="2">
    <location>
        <begin position="63"/>
        <end position="84"/>
    </location>
</feature>
<dbReference type="InterPro" id="IPR036291">
    <property type="entry name" value="NAD(P)-bd_dom_sf"/>
</dbReference>
<evidence type="ECO:0000259" key="3">
    <source>
        <dbReference type="Pfam" id="PF02719"/>
    </source>
</evidence>
<dbReference type="Pfam" id="PF13727">
    <property type="entry name" value="CoA_binding_3"/>
    <property type="match status" value="1"/>
</dbReference>